<comment type="caution">
    <text evidence="2">The sequence shown here is derived from an EMBL/GenBank/DDBJ whole genome shotgun (WGS) entry which is preliminary data.</text>
</comment>
<dbReference type="Proteomes" id="UP001335648">
    <property type="component" value="Unassembled WGS sequence"/>
</dbReference>
<evidence type="ECO:0000256" key="1">
    <source>
        <dbReference type="SAM" id="MobiDB-lite"/>
    </source>
</evidence>
<dbReference type="EMBL" id="JAULUE010002059">
    <property type="protein sequence ID" value="KAK5886258.1"/>
    <property type="molecule type" value="Genomic_DNA"/>
</dbReference>
<sequence>MLTWIRPAEIYSVTIMQRPHDIDHYNQAKLLMRGPSENCTTNLPPLGPPHTLEDNPLLSTARPVSHP</sequence>
<keyword evidence="3" id="KW-1185">Reference proteome</keyword>
<organism evidence="2 3">
    <name type="scientific">Champsocephalus esox</name>
    <name type="common">pike icefish</name>
    <dbReference type="NCBI Taxonomy" id="159716"/>
    <lineage>
        <taxon>Eukaryota</taxon>
        <taxon>Metazoa</taxon>
        <taxon>Chordata</taxon>
        <taxon>Craniata</taxon>
        <taxon>Vertebrata</taxon>
        <taxon>Euteleostomi</taxon>
        <taxon>Actinopterygii</taxon>
        <taxon>Neopterygii</taxon>
        <taxon>Teleostei</taxon>
        <taxon>Neoteleostei</taxon>
        <taxon>Acanthomorphata</taxon>
        <taxon>Eupercaria</taxon>
        <taxon>Perciformes</taxon>
        <taxon>Notothenioidei</taxon>
        <taxon>Channichthyidae</taxon>
        <taxon>Champsocephalus</taxon>
    </lineage>
</organism>
<accession>A0AAN8BJH8</accession>
<evidence type="ECO:0000313" key="3">
    <source>
        <dbReference type="Proteomes" id="UP001335648"/>
    </source>
</evidence>
<dbReference type="AlphaFoldDB" id="A0AAN8BJH8"/>
<protein>
    <submittedName>
        <fullName evidence="2">Uncharacterized protein</fullName>
    </submittedName>
</protein>
<gene>
    <name evidence="2" type="ORF">CesoFtcFv8_017309</name>
</gene>
<evidence type="ECO:0000313" key="2">
    <source>
        <dbReference type="EMBL" id="KAK5886258.1"/>
    </source>
</evidence>
<name>A0AAN8BJH8_9TELE</name>
<feature type="region of interest" description="Disordered" evidence="1">
    <location>
        <begin position="38"/>
        <end position="67"/>
    </location>
</feature>
<proteinExistence type="predicted"/>
<reference evidence="2 3" key="1">
    <citation type="journal article" date="2023" name="Mol. Biol. Evol.">
        <title>Genomics of Secondarily Temperate Adaptation in the Only Non-Antarctic Icefish.</title>
        <authorList>
            <person name="Rivera-Colon A.G."/>
            <person name="Rayamajhi N."/>
            <person name="Minhas B.F."/>
            <person name="Madrigal G."/>
            <person name="Bilyk K.T."/>
            <person name="Yoon V."/>
            <person name="Hune M."/>
            <person name="Gregory S."/>
            <person name="Cheng C.H.C."/>
            <person name="Catchen J.M."/>
        </authorList>
    </citation>
    <scope>NUCLEOTIDE SEQUENCE [LARGE SCALE GENOMIC DNA]</scope>
    <source>
        <strain evidence="2">JC2023a</strain>
    </source>
</reference>